<dbReference type="Pfam" id="PF14020">
    <property type="entry name" value="DUF4236"/>
    <property type="match status" value="1"/>
</dbReference>
<evidence type="ECO:0000313" key="3">
    <source>
        <dbReference type="Proteomes" id="UP000709437"/>
    </source>
</evidence>
<evidence type="ECO:0000259" key="1">
    <source>
        <dbReference type="Pfam" id="PF14020"/>
    </source>
</evidence>
<sequence>MGLLFRRSKNLGRGVRLNVTGRGVSASARKGPISVSSNGHVTIRLGKGFSFRLF</sequence>
<evidence type="ECO:0000313" key="2">
    <source>
        <dbReference type="EMBL" id="MBT1542493.1"/>
    </source>
</evidence>
<dbReference type="Proteomes" id="UP000709437">
    <property type="component" value="Unassembled WGS sequence"/>
</dbReference>
<dbReference type="InterPro" id="IPR025330">
    <property type="entry name" value="DUF4236"/>
</dbReference>
<dbReference type="AlphaFoldDB" id="A0A9Q2W7P5"/>
<accession>A0A9Q2W7P5</accession>
<reference evidence="2" key="1">
    <citation type="submission" date="2021-05" db="EMBL/GenBank/DDBJ databases">
        <title>Whole genome sequence of Curtobacterium flaccumfaciens pv. flaccumfaciens strain CFBP 3417.</title>
        <authorList>
            <person name="Osdaghi E."/>
            <person name="Taghouti G."/>
            <person name="Portier P."/>
            <person name="Fazliarab A."/>
            <person name="Taghavi S.M."/>
            <person name="Briand M."/>
            <person name="Le-Saux M."/>
            <person name="Jacques M.-A."/>
        </authorList>
    </citation>
    <scope>NUCLEOTIDE SEQUENCE</scope>
    <source>
        <strain evidence="2">CFBP 3417</strain>
    </source>
</reference>
<dbReference type="RefSeq" id="WP_214563286.1">
    <property type="nucleotide sequence ID" value="NZ_JAHEWX010000015.1"/>
</dbReference>
<protein>
    <submittedName>
        <fullName evidence="2">DUF4236 domain-containing protein</fullName>
    </submittedName>
</protein>
<comment type="caution">
    <text evidence="2">The sequence shown here is derived from an EMBL/GenBank/DDBJ whole genome shotgun (WGS) entry which is preliminary data.</text>
</comment>
<proteinExistence type="predicted"/>
<organism evidence="2 3">
    <name type="scientific">Curtobacterium flaccumfaciens pv. flaccumfaciens</name>
    <dbReference type="NCBI Taxonomy" id="138532"/>
    <lineage>
        <taxon>Bacteria</taxon>
        <taxon>Bacillati</taxon>
        <taxon>Actinomycetota</taxon>
        <taxon>Actinomycetes</taxon>
        <taxon>Micrococcales</taxon>
        <taxon>Microbacteriaceae</taxon>
        <taxon>Curtobacterium</taxon>
    </lineage>
</organism>
<dbReference type="EMBL" id="JAHEWX010000015">
    <property type="protein sequence ID" value="MBT1542493.1"/>
    <property type="molecule type" value="Genomic_DNA"/>
</dbReference>
<feature type="domain" description="DUF4236" evidence="1">
    <location>
        <begin position="5"/>
        <end position="52"/>
    </location>
</feature>
<name>A0A9Q2W7P5_9MICO</name>
<gene>
    <name evidence="2" type="ORF">KK103_12025</name>
</gene>